<evidence type="ECO:0000256" key="1">
    <source>
        <dbReference type="ARBA" id="ARBA00022722"/>
    </source>
</evidence>
<dbReference type="InterPro" id="IPR035437">
    <property type="entry name" value="SNase_OB-fold_sf"/>
</dbReference>
<sequence length="243" mass="27085">MKYVNKRNVILAAIIFLSGLVAGGRLLAPKILPVPDKNAATYAVLKVIDGDTFYIDQETRVRLLGIDAPEKGACYYKESSQALKDLIEGQRVKLEKDITDKDIYGRLLRYAILVVDGGDNILINDYLVSHGFAFAERIPPDKHYRELLISGEEDARREKTGLWGACVYPGNDESDLRETDSAPDDPRCIIKGNISEKGFGKTYLLPGCDNYERVKIDPKKGEQYFCSEEEAAAAGFRRATNCP</sequence>
<keyword evidence="2" id="KW-0255">Endonuclease</keyword>
<evidence type="ECO:0000259" key="4">
    <source>
        <dbReference type="PROSITE" id="PS50830"/>
    </source>
</evidence>
<dbReference type="Gene3D" id="2.40.50.90">
    <property type="match status" value="1"/>
</dbReference>
<keyword evidence="3" id="KW-0378">Hydrolase</keyword>
<evidence type="ECO:0000256" key="3">
    <source>
        <dbReference type="ARBA" id="ARBA00022801"/>
    </source>
</evidence>
<dbReference type="SUPFAM" id="SSF50199">
    <property type="entry name" value="Staphylococcal nuclease"/>
    <property type="match status" value="1"/>
</dbReference>
<comment type="caution">
    <text evidence="5">The sequence shown here is derived from an EMBL/GenBank/DDBJ whole genome shotgun (WGS) entry which is preliminary data.</text>
</comment>
<dbReference type="Pfam" id="PF00565">
    <property type="entry name" value="SNase"/>
    <property type="match status" value="1"/>
</dbReference>
<feature type="domain" description="TNase-like" evidence="4">
    <location>
        <begin position="38"/>
        <end position="165"/>
    </location>
</feature>
<proteinExistence type="predicted"/>
<dbReference type="GO" id="GO:0016787">
    <property type="term" value="F:hydrolase activity"/>
    <property type="evidence" value="ECO:0007669"/>
    <property type="project" value="UniProtKB-KW"/>
</dbReference>
<evidence type="ECO:0000256" key="2">
    <source>
        <dbReference type="ARBA" id="ARBA00022759"/>
    </source>
</evidence>
<organism evidence="5 6">
    <name type="scientific">Candidatus Kuenenbacteria bacterium RIFCSPHIGHO2_02_FULL_39_13</name>
    <dbReference type="NCBI Taxonomy" id="1798561"/>
    <lineage>
        <taxon>Bacteria</taxon>
        <taxon>Candidatus Kueneniibacteriota</taxon>
    </lineage>
</organism>
<dbReference type="PROSITE" id="PS50830">
    <property type="entry name" value="TNASE_3"/>
    <property type="match status" value="1"/>
</dbReference>
<dbReference type="PANTHER" id="PTHR12302">
    <property type="entry name" value="EBNA2 BINDING PROTEIN P100"/>
    <property type="match status" value="1"/>
</dbReference>
<dbReference type="GO" id="GO:0004519">
    <property type="term" value="F:endonuclease activity"/>
    <property type="evidence" value="ECO:0007669"/>
    <property type="project" value="UniProtKB-KW"/>
</dbReference>
<evidence type="ECO:0000313" key="5">
    <source>
        <dbReference type="EMBL" id="OGG87371.1"/>
    </source>
</evidence>
<dbReference type="SMART" id="SM00318">
    <property type="entry name" value="SNc"/>
    <property type="match status" value="1"/>
</dbReference>
<dbReference type="InterPro" id="IPR016071">
    <property type="entry name" value="Staphylococal_nuclease_OB-fold"/>
</dbReference>
<dbReference type="AlphaFoldDB" id="A0A1F6FNE8"/>
<protein>
    <recommendedName>
        <fullName evidence="4">TNase-like domain-containing protein</fullName>
    </recommendedName>
</protein>
<dbReference type="Proteomes" id="UP000179136">
    <property type="component" value="Unassembled WGS sequence"/>
</dbReference>
<reference evidence="5 6" key="1">
    <citation type="journal article" date="2016" name="Nat. Commun.">
        <title>Thousands of microbial genomes shed light on interconnected biogeochemical processes in an aquifer system.</title>
        <authorList>
            <person name="Anantharaman K."/>
            <person name="Brown C.T."/>
            <person name="Hug L.A."/>
            <person name="Sharon I."/>
            <person name="Castelle C.J."/>
            <person name="Probst A.J."/>
            <person name="Thomas B.C."/>
            <person name="Singh A."/>
            <person name="Wilkins M.J."/>
            <person name="Karaoz U."/>
            <person name="Brodie E.L."/>
            <person name="Williams K.H."/>
            <person name="Hubbard S.S."/>
            <person name="Banfield J.F."/>
        </authorList>
    </citation>
    <scope>NUCLEOTIDE SEQUENCE [LARGE SCALE GENOMIC DNA]</scope>
</reference>
<dbReference type="EMBL" id="MFMW01000015">
    <property type="protein sequence ID" value="OGG87371.1"/>
    <property type="molecule type" value="Genomic_DNA"/>
</dbReference>
<accession>A0A1F6FNE8</accession>
<name>A0A1F6FNE8_9BACT</name>
<dbReference type="PANTHER" id="PTHR12302:SF3">
    <property type="entry name" value="SERINE_THREONINE-PROTEIN KINASE 31"/>
    <property type="match status" value="1"/>
</dbReference>
<keyword evidence="1" id="KW-0540">Nuclease</keyword>
<evidence type="ECO:0000313" key="6">
    <source>
        <dbReference type="Proteomes" id="UP000179136"/>
    </source>
</evidence>
<gene>
    <name evidence="5" type="ORF">A3B87_01375</name>
</gene>
<dbReference type="STRING" id="1798561.A3B87_01375"/>